<dbReference type="NCBIfam" id="NF033550">
    <property type="entry name" value="transpos_ISL3"/>
    <property type="match status" value="1"/>
</dbReference>
<evidence type="ECO:0000313" key="4">
    <source>
        <dbReference type="Proteomes" id="UP000004454"/>
    </source>
</evidence>
<comment type="caution">
    <text evidence="3">The sequence shown here is derived from an EMBL/GenBank/DDBJ whole genome shotgun (WGS) entry which is preliminary data.</text>
</comment>
<dbReference type="InterPro" id="IPR047951">
    <property type="entry name" value="Transpos_ISL3"/>
</dbReference>
<accession>A0A8E0FMD2</accession>
<feature type="domain" description="Transposase IS204/IS1001/IS1096/IS1165 DDE" evidence="1">
    <location>
        <begin position="314"/>
        <end position="422"/>
    </location>
</feature>
<reference evidence="3 4" key="1">
    <citation type="submission" date="2011-12" db="EMBL/GenBank/DDBJ databases">
        <authorList>
            <person name="Brinkac L."/>
            <person name="Radune D."/>
            <person name="Sanka R."/>
            <person name="Selengut J."/>
            <person name="DebRoy C."/>
            <person name="Feng P."/>
            <person name="Fratamico P.M."/>
            <person name="Kapur V."/>
            <person name="Kariyawasam S."/>
            <person name="Losada L."/>
            <person name="Nierman W.C."/>
            <person name="Nelson K."/>
        </authorList>
    </citation>
    <scope>NUCLEOTIDE SEQUENCE [LARGE SCALE GENOMIC DNA]</scope>
    <source>
        <strain evidence="3 4">97.0246</strain>
    </source>
</reference>
<organism evidence="3 4">
    <name type="scientific">Escherichia coli 97.0246</name>
    <dbReference type="NCBI Taxonomy" id="869670"/>
    <lineage>
        <taxon>Bacteria</taxon>
        <taxon>Pseudomonadati</taxon>
        <taxon>Pseudomonadota</taxon>
        <taxon>Gammaproteobacteria</taxon>
        <taxon>Enterobacterales</taxon>
        <taxon>Enterobacteriaceae</taxon>
        <taxon>Escherichia</taxon>
    </lineage>
</organism>
<dbReference type="PANTHER" id="PTHR33498">
    <property type="entry name" value="TRANSPOSASE FOR INSERTION SEQUENCE ELEMENT IS1557"/>
    <property type="match status" value="1"/>
</dbReference>
<dbReference type="Pfam" id="PF14690">
    <property type="entry name" value="Zn_ribbon_ISL3"/>
    <property type="match status" value="1"/>
</dbReference>
<evidence type="ECO:0000259" key="2">
    <source>
        <dbReference type="Pfam" id="PF14690"/>
    </source>
</evidence>
<evidence type="ECO:0000259" key="1">
    <source>
        <dbReference type="Pfam" id="PF01610"/>
    </source>
</evidence>
<dbReference type="PANTHER" id="PTHR33498:SF1">
    <property type="entry name" value="TRANSPOSASE FOR INSERTION SEQUENCE ELEMENT IS1557"/>
    <property type="match status" value="1"/>
</dbReference>
<dbReference type="AlphaFoldDB" id="A0A8E0FMD2"/>
<proteinExistence type="predicted"/>
<dbReference type="EMBL" id="AEZJ02000019">
    <property type="protein sequence ID" value="EIG92836.1"/>
    <property type="molecule type" value="Genomic_DNA"/>
</dbReference>
<dbReference type="Proteomes" id="UP000004454">
    <property type="component" value="Unassembled WGS sequence"/>
</dbReference>
<gene>
    <name evidence="3" type="ORF">EC970246_4029</name>
</gene>
<dbReference type="Pfam" id="PF01610">
    <property type="entry name" value="DDE_Tnp_ISL3"/>
    <property type="match status" value="2"/>
</dbReference>
<evidence type="ECO:0000313" key="3">
    <source>
        <dbReference type="EMBL" id="EIG92836.1"/>
    </source>
</evidence>
<feature type="domain" description="Transposase IS204/IS1001/IS1096/IS1165 DDE" evidence="1">
    <location>
        <begin position="141"/>
        <end position="216"/>
    </location>
</feature>
<sequence>MTQQSVDPVGVTINLRSSRKTAHCPECLKRSSSVHSCRRRRIQHLPCSGRTLWLAFAVRHWYCHNPSCSRKIFAESLAPFAGSRQQSSQALQNLQRQLGLSTGGESGRRAATAADLRTSADTLLRRVVNTPETKLPGTPHVGIDEWAWHRGHRDGTLIVNLDTHRPLVLLPSRDQRTLAAWFRKYPEIQVVSRDRGGIYATAAREGAPQARLVADRWLQSGTFPEMSTRPPKPGLLDPWREWLEERRESGDHNASQIWREMAANGFTSSETTVRDEVAKWHNDRAALVSAPARLPSASRVSHWLMPWRIIRGEENYASRFIGLMCEKEPQLKIAQQLALDFYRILKTKNKPMLSRWLTHVSESGSVELQRVAGGMEADAAAICAAIISRWSNGVVEGHVNQLKMLKRQMYGRAGFELLRQRVMSPLA</sequence>
<name>A0A8E0FMD2_ECOLX</name>
<protein>
    <submittedName>
        <fullName evidence="3">Transposase</fullName>
    </submittedName>
</protein>
<dbReference type="RefSeq" id="WP_001365034.1">
    <property type="nucleotide sequence ID" value="NZ_AEZJ02000019.1"/>
</dbReference>
<dbReference type="InterPro" id="IPR029261">
    <property type="entry name" value="Transposase_Znf"/>
</dbReference>
<feature type="domain" description="Transposase IS204/IS1001/IS1096/IS1165 zinc-finger" evidence="2">
    <location>
        <begin position="21"/>
        <end position="65"/>
    </location>
</feature>
<dbReference type="InterPro" id="IPR002560">
    <property type="entry name" value="Transposase_DDE"/>
</dbReference>